<comment type="similarity">
    <text evidence="9">Belongs to the bacterial CoaD family.</text>
</comment>
<keyword evidence="12" id="KW-1185">Reference proteome</keyword>
<evidence type="ECO:0000256" key="2">
    <source>
        <dbReference type="ARBA" id="ARBA00022679"/>
    </source>
</evidence>
<feature type="binding site" evidence="9">
    <location>
        <position position="73"/>
    </location>
    <ligand>
        <name>substrate</name>
    </ligand>
</feature>
<comment type="pathway">
    <text evidence="9">Cofactor biosynthesis; coenzyme A biosynthesis; CoA from (R)-pantothenate: step 4/5.</text>
</comment>
<dbReference type="CDD" id="cd02163">
    <property type="entry name" value="PPAT"/>
    <property type="match status" value="1"/>
</dbReference>
<dbReference type="EC" id="2.7.7.3" evidence="9"/>
<keyword evidence="5 9" id="KW-0067">ATP-binding</keyword>
<evidence type="ECO:0000256" key="6">
    <source>
        <dbReference type="ARBA" id="ARBA00022842"/>
    </source>
</evidence>
<keyword evidence="3 9" id="KW-0548">Nucleotidyltransferase</keyword>
<feature type="binding site" evidence="9">
    <location>
        <position position="9"/>
    </location>
    <ligand>
        <name>substrate</name>
    </ligand>
</feature>
<evidence type="ECO:0000256" key="3">
    <source>
        <dbReference type="ARBA" id="ARBA00022695"/>
    </source>
</evidence>
<reference evidence="11 12" key="1">
    <citation type="submission" date="2024-04" db="EMBL/GenBank/DDBJ databases">
        <title>Draft genome sequence of Thalassolituus maritimus NBRC 116585.</title>
        <authorList>
            <person name="Miyakawa T."/>
            <person name="Kusuya Y."/>
            <person name="Miura T."/>
        </authorList>
    </citation>
    <scope>NUCLEOTIDE SEQUENCE [LARGE SCALE GENOMIC DNA]</scope>
    <source>
        <strain evidence="11 12">5NW40-0001</strain>
    </source>
</reference>
<feature type="binding site" evidence="9">
    <location>
        <begin position="9"/>
        <end position="10"/>
    </location>
    <ligand>
        <name>ATP</name>
        <dbReference type="ChEBI" id="CHEBI:30616"/>
    </ligand>
</feature>
<dbReference type="EMBL" id="BAABWH010000009">
    <property type="protein sequence ID" value="GAA6146674.1"/>
    <property type="molecule type" value="Genomic_DNA"/>
</dbReference>
<dbReference type="NCBIfam" id="TIGR01510">
    <property type="entry name" value="coaD_prev_kdtB"/>
    <property type="match status" value="1"/>
</dbReference>
<dbReference type="PANTHER" id="PTHR21342">
    <property type="entry name" value="PHOSPHOPANTETHEINE ADENYLYLTRANSFERASE"/>
    <property type="match status" value="1"/>
</dbReference>
<comment type="catalytic activity">
    <reaction evidence="8 9">
        <text>(R)-4'-phosphopantetheine + ATP + H(+) = 3'-dephospho-CoA + diphosphate</text>
        <dbReference type="Rhea" id="RHEA:19801"/>
        <dbReference type="ChEBI" id="CHEBI:15378"/>
        <dbReference type="ChEBI" id="CHEBI:30616"/>
        <dbReference type="ChEBI" id="CHEBI:33019"/>
        <dbReference type="ChEBI" id="CHEBI:57328"/>
        <dbReference type="ChEBI" id="CHEBI:61723"/>
        <dbReference type="EC" id="2.7.7.3"/>
    </reaction>
</comment>
<evidence type="ECO:0000256" key="7">
    <source>
        <dbReference type="ARBA" id="ARBA00022993"/>
    </source>
</evidence>
<keyword evidence="7 9" id="KW-0173">Coenzyme A biosynthesis</keyword>
<sequence length="158" mass="17485">MNTVVYPGTFDPITNGHTDLVERAARMFDHIIVAVAESPKKRPLMELETRVDLAKEVLGHLHNVEVVGFSNLLADFVKEKRGNIILRGLRAVSDFEYEFQLANMNRVLAPNVESLFLTPAEQYSYVSSTIVREVSALGGDISTLVHPTVAAALKKHQG</sequence>
<evidence type="ECO:0000313" key="12">
    <source>
        <dbReference type="Proteomes" id="UP001481413"/>
    </source>
</evidence>
<keyword evidence="4 9" id="KW-0547">Nucleotide-binding</keyword>
<gene>
    <name evidence="9 11" type="primary">coaD</name>
    <name evidence="11" type="ORF">NBRC116585_27920</name>
</gene>
<feature type="domain" description="Cytidyltransferase-like" evidence="10">
    <location>
        <begin position="5"/>
        <end position="133"/>
    </location>
</feature>
<accession>A0ABQ0A2S0</accession>
<comment type="subunit">
    <text evidence="9">Homohexamer.</text>
</comment>
<evidence type="ECO:0000259" key="10">
    <source>
        <dbReference type="Pfam" id="PF01467"/>
    </source>
</evidence>
<keyword evidence="1 9" id="KW-0963">Cytoplasm</keyword>
<dbReference type="InterPro" id="IPR014729">
    <property type="entry name" value="Rossmann-like_a/b/a_fold"/>
</dbReference>
<feature type="site" description="Transition state stabilizer" evidence="9">
    <location>
        <position position="17"/>
    </location>
</feature>
<dbReference type="RefSeq" id="WP_353295895.1">
    <property type="nucleotide sequence ID" value="NZ_BAABWH010000009.1"/>
</dbReference>
<dbReference type="HAMAP" id="MF_00151">
    <property type="entry name" value="PPAT_bact"/>
    <property type="match status" value="1"/>
</dbReference>
<dbReference type="PANTHER" id="PTHR21342:SF1">
    <property type="entry name" value="PHOSPHOPANTETHEINE ADENYLYLTRANSFERASE"/>
    <property type="match status" value="1"/>
</dbReference>
<comment type="caution">
    <text evidence="11">The sequence shown here is derived from an EMBL/GenBank/DDBJ whole genome shotgun (WGS) entry which is preliminary data.</text>
</comment>
<dbReference type="InterPro" id="IPR004821">
    <property type="entry name" value="Cyt_trans-like"/>
</dbReference>
<feature type="binding site" evidence="9">
    <location>
        <position position="17"/>
    </location>
    <ligand>
        <name>ATP</name>
        <dbReference type="ChEBI" id="CHEBI:30616"/>
    </ligand>
</feature>
<dbReference type="NCBIfam" id="TIGR00125">
    <property type="entry name" value="cyt_tran_rel"/>
    <property type="match status" value="1"/>
</dbReference>
<proteinExistence type="inferred from homology"/>
<dbReference type="Pfam" id="PF01467">
    <property type="entry name" value="CTP_transf_like"/>
    <property type="match status" value="1"/>
</dbReference>
<feature type="binding site" evidence="9">
    <location>
        <begin position="123"/>
        <end position="129"/>
    </location>
    <ligand>
        <name>ATP</name>
        <dbReference type="ChEBI" id="CHEBI:30616"/>
    </ligand>
</feature>
<dbReference type="Gene3D" id="3.40.50.620">
    <property type="entry name" value="HUPs"/>
    <property type="match status" value="1"/>
</dbReference>
<keyword evidence="2 9" id="KW-0808">Transferase</keyword>
<feature type="binding site" evidence="9">
    <location>
        <position position="41"/>
    </location>
    <ligand>
        <name>substrate</name>
    </ligand>
</feature>
<dbReference type="Proteomes" id="UP001481413">
    <property type="component" value="Unassembled WGS sequence"/>
</dbReference>
<evidence type="ECO:0000256" key="4">
    <source>
        <dbReference type="ARBA" id="ARBA00022741"/>
    </source>
</evidence>
<comment type="cofactor">
    <cofactor evidence="9">
        <name>Mg(2+)</name>
        <dbReference type="ChEBI" id="CHEBI:18420"/>
    </cofactor>
</comment>
<dbReference type="SUPFAM" id="SSF52374">
    <property type="entry name" value="Nucleotidylyl transferase"/>
    <property type="match status" value="1"/>
</dbReference>
<evidence type="ECO:0000256" key="5">
    <source>
        <dbReference type="ARBA" id="ARBA00022840"/>
    </source>
</evidence>
<comment type="subcellular location">
    <subcellularLocation>
        <location evidence="9">Cytoplasm</location>
    </subcellularLocation>
</comment>
<evidence type="ECO:0000256" key="1">
    <source>
        <dbReference type="ARBA" id="ARBA00022490"/>
    </source>
</evidence>
<evidence type="ECO:0000313" key="11">
    <source>
        <dbReference type="EMBL" id="GAA6146674.1"/>
    </source>
</evidence>
<feature type="binding site" evidence="9">
    <location>
        <position position="98"/>
    </location>
    <ligand>
        <name>ATP</name>
        <dbReference type="ChEBI" id="CHEBI:30616"/>
    </ligand>
</feature>
<evidence type="ECO:0000256" key="9">
    <source>
        <dbReference type="HAMAP-Rule" id="MF_00151"/>
    </source>
</evidence>
<dbReference type="PRINTS" id="PR01020">
    <property type="entry name" value="LPSBIOSNTHSS"/>
</dbReference>
<organism evidence="11 12">
    <name type="scientific">Thalassolituus maritimus</name>
    <dbReference type="NCBI Taxonomy" id="484498"/>
    <lineage>
        <taxon>Bacteria</taxon>
        <taxon>Pseudomonadati</taxon>
        <taxon>Pseudomonadota</taxon>
        <taxon>Gammaproteobacteria</taxon>
        <taxon>Oceanospirillales</taxon>
        <taxon>Oceanospirillaceae</taxon>
        <taxon>Thalassolituus</taxon>
    </lineage>
</organism>
<evidence type="ECO:0000256" key="8">
    <source>
        <dbReference type="ARBA" id="ARBA00029346"/>
    </source>
</evidence>
<comment type="function">
    <text evidence="9">Reversibly transfers an adenylyl group from ATP to 4'-phosphopantetheine, yielding dephospho-CoA (dPCoA) and pyrophosphate.</text>
</comment>
<name>A0ABQ0A2S0_9GAMM</name>
<keyword evidence="6 9" id="KW-0460">Magnesium</keyword>
<dbReference type="GO" id="GO:0016779">
    <property type="term" value="F:nucleotidyltransferase activity"/>
    <property type="evidence" value="ECO:0007669"/>
    <property type="project" value="UniProtKB-KW"/>
</dbReference>
<dbReference type="InterPro" id="IPR001980">
    <property type="entry name" value="PPAT"/>
</dbReference>
<feature type="binding site" evidence="9">
    <location>
        <begin position="88"/>
        <end position="90"/>
    </location>
    <ligand>
        <name>ATP</name>
        <dbReference type="ChEBI" id="CHEBI:30616"/>
    </ligand>
</feature>
<protein>
    <recommendedName>
        <fullName evidence="9">Phosphopantetheine adenylyltransferase</fullName>
        <ecNumber evidence="9">2.7.7.3</ecNumber>
    </recommendedName>
    <alternativeName>
        <fullName evidence="9">Dephospho-CoA pyrophosphorylase</fullName>
    </alternativeName>
    <alternativeName>
        <fullName evidence="9">Pantetheine-phosphate adenylyltransferase</fullName>
        <shortName evidence="9">PPAT</shortName>
    </alternativeName>
</protein>
<feature type="binding site" evidence="9">
    <location>
        <position position="87"/>
    </location>
    <ligand>
        <name>substrate</name>
    </ligand>
</feature>